<dbReference type="Gene3D" id="3.80.10.10">
    <property type="entry name" value="Ribonuclease Inhibitor"/>
    <property type="match status" value="3"/>
</dbReference>
<dbReference type="InterPro" id="IPR003591">
    <property type="entry name" value="Leu-rich_rpt_typical-subtyp"/>
</dbReference>
<dbReference type="AlphaFoldDB" id="A0A834LLE2"/>
<comment type="caution">
    <text evidence="4">The sequence shown here is derived from an EMBL/GenBank/DDBJ whole genome shotgun (WGS) entry which is preliminary data.</text>
</comment>
<dbReference type="OrthoDB" id="266138at2759"/>
<evidence type="ECO:0000313" key="4">
    <source>
        <dbReference type="EMBL" id="KAF7143842.1"/>
    </source>
</evidence>
<dbReference type="FunFam" id="3.80.10.10:FF:000579">
    <property type="entry name" value="Protein phosphatase 1 regulatory subunit 7"/>
    <property type="match status" value="1"/>
</dbReference>
<dbReference type="PANTHER" id="PTHR15454:SF56">
    <property type="entry name" value="PROTEIN PHOSPHATASE 1 REGULATORY SUBUNIT 7-RELATED"/>
    <property type="match status" value="1"/>
</dbReference>
<evidence type="ECO:0000256" key="2">
    <source>
        <dbReference type="ARBA" id="ARBA00022737"/>
    </source>
</evidence>
<dbReference type="GO" id="GO:0005737">
    <property type="term" value="C:cytoplasm"/>
    <property type="evidence" value="ECO:0007669"/>
    <property type="project" value="TreeGrafter"/>
</dbReference>
<keyword evidence="5" id="KW-1185">Reference proteome</keyword>
<feature type="region of interest" description="Disordered" evidence="3">
    <location>
        <begin position="1"/>
        <end position="22"/>
    </location>
</feature>
<dbReference type="SMART" id="SM00364">
    <property type="entry name" value="LRR_BAC"/>
    <property type="match status" value="3"/>
</dbReference>
<accession>A0A834LLE2</accession>
<dbReference type="Proteomes" id="UP000626092">
    <property type="component" value="Unassembled WGS sequence"/>
</dbReference>
<dbReference type="EMBL" id="WJXA01000005">
    <property type="protein sequence ID" value="KAF7143842.1"/>
    <property type="molecule type" value="Genomic_DNA"/>
</dbReference>
<dbReference type="SUPFAM" id="SSF52058">
    <property type="entry name" value="L domain-like"/>
    <property type="match status" value="1"/>
</dbReference>
<organism evidence="4 5">
    <name type="scientific">Rhododendron simsii</name>
    <name type="common">Sims's rhododendron</name>
    <dbReference type="NCBI Taxonomy" id="118357"/>
    <lineage>
        <taxon>Eukaryota</taxon>
        <taxon>Viridiplantae</taxon>
        <taxon>Streptophyta</taxon>
        <taxon>Embryophyta</taxon>
        <taxon>Tracheophyta</taxon>
        <taxon>Spermatophyta</taxon>
        <taxon>Magnoliopsida</taxon>
        <taxon>eudicotyledons</taxon>
        <taxon>Gunneridae</taxon>
        <taxon>Pentapetalae</taxon>
        <taxon>asterids</taxon>
        <taxon>Ericales</taxon>
        <taxon>Ericaceae</taxon>
        <taxon>Ericoideae</taxon>
        <taxon>Rhodoreae</taxon>
        <taxon>Rhododendron</taxon>
    </lineage>
</organism>
<keyword evidence="2" id="KW-0677">Repeat</keyword>
<dbReference type="GO" id="GO:0006952">
    <property type="term" value="P:defense response"/>
    <property type="evidence" value="ECO:0007669"/>
    <property type="project" value="UniProtKB-ARBA"/>
</dbReference>
<evidence type="ECO:0008006" key="6">
    <source>
        <dbReference type="Google" id="ProtNLM"/>
    </source>
</evidence>
<dbReference type="InterPro" id="IPR025875">
    <property type="entry name" value="Leu-rich_rpt_4"/>
</dbReference>
<evidence type="ECO:0000313" key="5">
    <source>
        <dbReference type="Proteomes" id="UP000626092"/>
    </source>
</evidence>
<dbReference type="Pfam" id="PF13516">
    <property type="entry name" value="LRR_6"/>
    <property type="match status" value="1"/>
</dbReference>
<name>A0A834LLE2_RHOSS</name>
<keyword evidence="1" id="KW-0433">Leucine-rich repeat</keyword>
<dbReference type="PRINTS" id="PR00019">
    <property type="entry name" value="LEURICHRPT"/>
</dbReference>
<dbReference type="GO" id="GO:0051707">
    <property type="term" value="P:response to other organism"/>
    <property type="evidence" value="ECO:0007669"/>
    <property type="project" value="UniProtKB-ARBA"/>
</dbReference>
<dbReference type="PANTHER" id="PTHR15454">
    <property type="entry name" value="NISCHARIN RELATED"/>
    <property type="match status" value="1"/>
</dbReference>
<feature type="compositionally biased region" description="Pro residues" evidence="3">
    <location>
        <begin position="1"/>
        <end position="11"/>
    </location>
</feature>
<evidence type="ECO:0000256" key="1">
    <source>
        <dbReference type="ARBA" id="ARBA00022614"/>
    </source>
</evidence>
<proteinExistence type="predicted"/>
<dbReference type="SMART" id="SM00369">
    <property type="entry name" value="LRR_TYP"/>
    <property type="match status" value="5"/>
</dbReference>
<evidence type="ECO:0000256" key="3">
    <source>
        <dbReference type="SAM" id="MobiDB-lite"/>
    </source>
</evidence>
<protein>
    <recommendedName>
        <fullName evidence="6">Protein phosphatase 1 regulatory subunit pprA</fullName>
    </recommendedName>
</protein>
<dbReference type="SMART" id="SM00365">
    <property type="entry name" value="LRR_SD22"/>
    <property type="match status" value="10"/>
</dbReference>
<dbReference type="InterPro" id="IPR032675">
    <property type="entry name" value="LRR_dom_sf"/>
</dbReference>
<dbReference type="FunFam" id="3.80.10.10:FF:000312">
    <property type="entry name" value="Protein phosphatases pp1 regulatory subunit, putative"/>
    <property type="match status" value="1"/>
</dbReference>
<dbReference type="PROSITE" id="PS51450">
    <property type="entry name" value="LRR"/>
    <property type="match status" value="4"/>
</dbReference>
<reference evidence="4" key="1">
    <citation type="submission" date="2019-11" db="EMBL/GenBank/DDBJ databases">
        <authorList>
            <person name="Liu Y."/>
            <person name="Hou J."/>
            <person name="Li T.-Q."/>
            <person name="Guan C.-H."/>
            <person name="Wu X."/>
            <person name="Wu H.-Z."/>
            <person name="Ling F."/>
            <person name="Zhang R."/>
            <person name="Shi X.-G."/>
            <person name="Ren J.-P."/>
            <person name="Chen E.-F."/>
            <person name="Sun J.-M."/>
        </authorList>
    </citation>
    <scope>NUCLEOTIDE SEQUENCE</scope>
    <source>
        <strain evidence="4">Adult_tree_wgs_1</strain>
        <tissue evidence="4">Leaves</tissue>
    </source>
</reference>
<dbReference type="FunFam" id="3.80.10.10:FF:000326">
    <property type="entry name" value="Protein phosphatase 1 regulatory inhibitor subunit PPP1R7 homolog"/>
    <property type="match status" value="1"/>
</dbReference>
<dbReference type="InterPro" id="IPR001611">
    <property type="entry name" value="Leu-rich_rpt"/>
</dbReference>
<gene>
    <name evidence="4" type="ORF">RHSIM_Rhsim05G0041300</name>
</gene>
<sequence length="358" mass="40320">MEDPAKLPPQPNNGVDDDDDESSATVLDLTSFQLHDLESVDLPPSLTELDLTANRLSALDPRIEHLSHLKKLSLRQNLLDDAGVQPISHWDEISGLKELVLRDNRLTKIPDLSIFRRLLVFDVSFNEISLLNGLSTVSNMLKELYVSKNEVSKIEEIDHFHELQILELGSNRLRSTKHIYIEKVMENLQNLTILQELWLGRNRIRAINLCGLKCIKKISLQSNRLTSIAGLEECVALEELYLSHNGIAKMEGLSALVNLRVLDVSSNKLTAVNDIENLPQLEDLWLNDNQITSLEGIAEAVSGSRDKLTTIYLERNPCVLGRCFSNIFVLLTVSWDVHGTLNCDDILVCALKVFIRTL</sequence>
<dbReference type="Pfam" id="PF12799">
    <property type="entry name" value="LRR_4"/>
    <property type="match status" value="1"/>
</dbReference>